<comment type="similarity">
    <text evidence="3 16">Belongs to the galactose-1-phosphate uridylyltransferase type 1 family.</text>
</comment>
<keyword evidence="6 16" id="KW-0808">Transferase</keyword>
<comment type="pathway">
    <text evidence="2 16">Carbohydrate metabolism; galactose metabolism.</text>
</comment>
<feature type="binding site" evidence="15">
    <location>
        <position position="210"/>
    </location>
    <ligand>
        <name>Fe cation</name>
        <dbReference type="ChEBI" id="CHEBI:24875"/>
    </ligand>
</feature>
<dbReference type="GO" id="GO:0008108">
    <property type="term" value="F:UDP-glucose:hexose-1-phosphate uridylyltransferase activity"/>
    <property type="evidence" value="ECO:0007669"/>
    <property type="project" value="UniProtKB-EC"/>
</dbReference>
<evidence type="ECO:0000313" key="20">
    <source>
        <dbReference type="EMBL" id="ORZ06634.1"/>
    </source>
</evidence>
<evidence type="ECO:0000256" key="6">
    <source>
        <dbReference type="ARBA" id="ARBA00022679"/>
    </source>
</evidence>
<dbReference type="UniPathway" id="UPA00214"/>
<dbReference type="Gene3D" id="3.30.428.10">
    <property type="entry name" value="HIT-like"/>
    <property type="match status" value="2"/>
</dbReference>
<evidence type="ECO:0000256" key="10">
    <source>
        <dbReference type="ARBA" id="ARBA00023144"/>
    </source>
</evidence>
<dbReference type="EMBL" id="MCGE01000038">
    <property type="protein sequence ID" value="ORZ06634.1"/>
    <property type="molecule type" value="Genomic_DNA"/>
</dbReference>
<dbReference type="InterPro" id="IPR036265">
    <property type="entry name" value="HIT-like_sf"/>
</dbReference>
<evidence type="ECO:0000256" key="12">
    <source>
        <dbReference type="PIRSR" id="PIRSR000808-1"/>
    </source>
</evidence>
<dbReference type="GO" id="GO:0008270">
    <property type="term" value="F:zinc ion binding"/>
    <property type="evidence" value="ECO:0007669"/>
    <property type="project" value="InterPro"/>
</dbReference>
<evidence type="ECO:0000256" key="1">
    <source>
        <dbReference type="ARBA" id="ARBA00001107"/>
    </source>
</evidence>
<reference evidence="20 21" key="1">
    <citation type="submission" date="2016-07" db="EMBL/GenBank/DDBJ databases">
        <title>Pervasive Adenine N6-methylation of Active Genes in Fungi.</title>
        <authorList>
            <consortium name="DOE Joint Genome Institute"/>
            <person name="Mondo S.J."/>
            <person name="Dannebaum R.O."/>
            <person name="Kuo R.C."/>
            <person name="Labutti K."/>
            <person name="Haridas S."/>
            <person name="Kuo A."/>
            <person name="Salamov A."/>
            <person name="Ahrendt S.R."/>
            <person name="Lipzen A."/>
            <person name="Sullivan W."/>
            <person name="Andreopoulos W.B."/>
            <person name="Clum A."/>
            <person name="Lindquist E."/>
            <person name="Daum C."/>
            <person name="Ramamoorthy G.K."/>
            <person name="Gryganskyi A."/>
            <person name="Culley D."/>
            <person name="Magnuson J.K."/>
            <person name="James T.Y."/>
            <person name="O'Malley M.A."/>
            <person name="Stajich J.E."/>
            <person name="Spatafora J.W."/>
            <person name="Visel A."/>
            <person name="Grigoriev I.V."/>
        </authorList>
    </citation>
    <scope>NUCLEOTIDE SEQUENCE [LARGE SCALE GENOMIC DNA]</scope>
    <source>
        <strain evidence="20 21">NRRL 1336</strain>
    </source>
</reference>
<feature type="binding site" evidence="15">
    <location>
        <position position="333"/>
    </location>
    <ligand>
        <name>Fe cation</name>
        <dbReference type="ChEBI" id="CHEBI:24875"/>
    </ligand>
</feature>
<sequence length="390" mass="45167">MAAFDFNNDSHRRYNPLTKSWVLCSPHRTQRPWQGQQEGPQLEKRPTYDETCYLCPGNQRANGEHNPKYTSTFVFPNDYAAVKSDQPEYIKPSRQQQQHNTNDSQQQDNGDGLEEEEDDDLFCVDGVRGECHVICFSPRHDVTMAEMTKDEVKLVVQEWTRSYKSIKQERPWIRYVQIFENKGAAMGCSNPHPHGQMWCTESVPQEPQQELVAFHDYQTKHGQDRCLLCDYVKRELAQPEKRVVMQNDSFVCLVPFWAVWPFEVMVLSKRHCTDLLDLAGADNGKEQEDLADILRRIACRYDNLFECSFPYSMGIHQAPTHGDADQLKSAHLHLHFYPPLLRSATVRKFLVGFELLGEPQRDLTPEQAAQRLRDCSETHYKKTLKINGAS</sequence>
<evidence type="ECO:0000256" key="2">
    <source>
        <dbReference type="ARBA" id="ARBA00004947"/>
    </source>
</evidence>
<feature type="binding site" description="in other chain" evidence="13">
    <location>
        <position position="181"/>
    </location>
    <ligand>
        <name>UDP-alpha-D-glucose</name>
        <dbReference type="ChEBI" id="CHEBI:58885"/>
        <note>ligand shared between dimeric partners</note>
    </ligand>
</feature>
<evidence type="ECO:0000256" key="15">
    <source>
        <dbReference type="PIRSR" id="PIRSR000808-4"/>
    </source>
</evidence>
<evidence type="ECO:0000256" key="3">
    <source>
        <dbReference type="ARBA" id="ARBA00010951"/>
    </source>
</evidence>
<dbReference type="FunFam" id="3.30.428.10:FF:000001">
    <property type="entry name" value="Galactose-1-phosphate uridylyltransferase"/>
    <property type="match status" value="1"/>
</dbReference>
<dbReference type="InterPro" id="IPR005849">
    <property type="entry name" value="GalP_Utransf_N"/>
</dbReference>
<keyword evidence="8 14" id="KW-0479">Metal-binding</keyword>
<dbReference type="GO" id="GO:0005737">
    <property type="term" value="C:cytoplasm"/>
    <property type="evidence" value="ECO:0007669"/>
    <property type="project" value="TreeGrafter"/>
</dbReference>
<dbReference type="EC" id="2.7.7.12" evidence="4 16"/>
<keyword evidence="11 16" id="KW-0119">Carbohydrate metabolism</keyword>
<feature type="binding site" evidence="13">
    <location>
        <begin position="348"/>
        <end position="349"/>
    </location>
    <ligand>
        <name>UDP-alpha-D-glucose</name>
        <dbReference type="ChEBI" id="CHEBI:58885"/>
        <note>ligand shared between dimeric partners</note>
    </ligand>
</feature>
<evidence type="ECO:0000256" key="11">
    <source>
        <dbReference type="ARBA" id="ARBA00023277"/>
    </source>
</evidence>
<feature type="binding site" evidence="14">
    <location>
        <position position="55"/>
    </location>
    <ligand>
        <name>Zn(2+)</name>
        <dbReference type="ChEBI" id="CHEBI:29105"/>
    </ligand>
</feature>
<keyword evidence="10 16" id="KW-0299">Galactose metabolism</keyword>
<dbReference type="SUPFAM" id="SSF54197">
    <property type="entry name" value="HIT-like"/>
    <property type="match status" value="2"/>
</dbReference>
<feature type="compositionally biased region" description="Low complexity" evidence="17">
    <location>
        <begin position="95"/>
        <end position="110"/>
    </location>
</feature>
<comment type="caution">
    <text evidence="20">The sequence shown here is derived from an EMBL/GenBank/DDBJ whole genome shotgun (WGS) entry which is preliminary data.</text>
</comment>
<keyword evidence="15" id="KW-0408">Iron</keyword>
<feature type="domain" description="Galactose-1-phosphate uridyl transferase C-terminal" evidence="19">
    <location>
        <begin position="213"/>
        <end position="383"/>
    </location>
</feature>
<feature type="binding site" evidence="15">
    <location>
        <position position="316"/>
    </location>
    <ligand>
        <name>Fe cation</name>
        <dbReference type="ChEBI" id="CHEBI:24875"/>
    </ligand>
</feature>
<evidence type="ECO:0000256" key="16">
    <source>
        <dbReference type="RuleBase" id="RU000506"/>
    </source>
</evidence>
<dbReference type="PROSITE" id="PS00117">
    <property type="entry name" value="GAL_P_UDP_TRANSF_I"/>
    <property type="match status" value="1"/>
</dbReference>
<evidence type="ECO:0000256" key="4">
    <source>
        <dbReference type="ARBA" id="ARBA00012384"/>
    </source>
</evidence>
<feature type="binding site" evidence="14">
    <location>
        <position position="140"/>
    </location>
    <ligand>
        <name>Zn(2+)</name>
        <dbReference type="ChEBI" id="CHEBI:29105"/>
    </ligand>
</feature>
<dbReference type="InterPro" id="IPR019779">
    <property type="entry name" value="GalP_UDPtransf1_His-AS"/>
</dbReference>
<gene>
    <name evidence="20" type="ORF">BCR42DRAFT_484826</name>
</gene>
<feature type="region of interest" description="Disordered" evidence="17">
    <location>
        <begin position="90"/>
        <end position="118"/>
    </location>
</feature>
<dbReference type="InterPro" id="IPR005850">
    <property type="entry name" value="GalP_Utransf_C"/>
</dbReference>
<dbReference type="PANTHER" id="PTHR11943">
    <property type="entry name" value="GALACTOSE-1-PHOSPHATE URIDYLYLTRANSFERASE"/>
    <property type="match status" value="1"/>
</dbReference>
<dbReference type="Proteomes" id="UP000193560">
    <property type="component" value="Unassembled WGS sequence"/>
</dbReference>
<keyword evidence="9 14" id="KW-0862">Zinc</keyword>
<evidence type="ECO:0000256" key="17">
    <source>
        <dbReference type="SAM" id="MobiDB-lite"/>
    </source>
</evidence>
<evidence type="ECO:0000256" key="8">
    <source>
        <dbReference type="ARBA" id="ARBA00022723"/>
    </source>
</evidence>
<evidence type="ECO:0000256" key="7">
    <source>
        <dbReference type="ARBA" id="ARBA00022695"/>
    </source>
</evidence>
<feature type="active site" description="Tele-UMP-histidine intermediate" evidence="12">
    <location>
        <position position="194"/>
    </location>
</feature>
<feature type="binding site" evidence="13">
    <location>
        <begin position="353"/>
        <end position="354"/>
    </location>
    <ligand>
        <name>UDP-alpha-D-glucose</name>
        <dbReference type="ChEBI" id="CHEBI:58885"/>
        <note>ligand shared between dimeric partners</note>
    </ligand>
</feature>
<dbReference type="GO" id="GO:0033499">
    <property type="term" value="P:galactose catabolic process via UDP-galactose, Leloir pathway"/>
    <property type="evidence" value="ECO:0007669"/>
    <property type="project" value="TreeGrafter"/>
</dbReference>
<dbReference type="CDD" id="cd00608">
    <property type="entry name" value="GalT"/>
    <property type="match status" value="1"/>
</dbReference>
<dbReference type="OrthoDB" id="418412at2759"/>
<feature type="binding site" description="in other chain" evidence="13">
    <location>
        <begin position="187"/>
        <end position="189"/>
    </location>
    <ligand>
        <name>UDP-alpha-D-glucose</name>
        <dbReference type="ChEBI" id="CHEBI:58885"/>
        <note>ligand shared between dimeric partners</note>
    </ligand>
</feature>
<comment type="catalytic activity">
    <reaction evidence="1 16">
        <text>alpha-D-galactose 1-phosphate + UDP-alpha-D-glucose = alpha-D-glucose 1-phosphate + UDP-alpha-D-galactose</text>
        <dbReference type="Rhea" id="RHEA:13989"/>
        <dbReference type="ChEBI" id="CHEBI:58336"/>
        <dbReference type="ChEBI" id="CHEBI:58601"/>
        <dbReference type="ChEBI" id="CHEBI:58885"/>
        <dbReference type="ChEBI" id="CHEBI:66914"/>
        <dbReference type="EC" id="2.7.7.12"/>
    </reaction>
</comment>
<dbReference type="NCBIfam" id="NF008724">
    <property type="entry name" value="PRK11720.1"/>
    <property type="match status" value="1"/>
</dbReference>
<dbReference type="NCBIfam" id="TIGR00209">
    <property type="entry name" value="galT_1"/>
    <property type="match status" value="1"/>
</dbReference>
<keyword evidence="21" id="KW-1185">Reference proteome</keyword>
<feature type="binding site" evidence="13">
    <location>
        <begin position="28"/>
        <end position="31"/>
    </location>
    <ligand>
        <name>UDP-alpha-D-glucose</name>
        <dbReference type="ChEBI" id="CHEBI:58885"/>
        <note>ligand shared between dimeric partners</note>
    </ligand>
</feature>
<accession>A0A1X2I1S1</accession>
<dbReference type="Pfam" id="PF01087">
    <property type="entry name" value="GalP_UDP_transf"/>
    <property type="match status" value="1"/>
</dbReference>
<dbReference type="PANTHER" id="PTHR11943:SF1">
    <property type="entry name" value="GALACTOSE-1-PHOSPHATE URIDYLYLTRANSFERASE"/>
    <property type="match status" value="1"/>
</dbReference>
<dbReference type="InterPro" id="IPR001937">
    <property type="entry name" value="GalP_UDPtransf1"/>
</dbReference>
<name>A0A1X2I1S1_9FUNG</name>
<feature type="binding site" evidence="14">
    <location>
        <position position="192"/>
    </location>
    <ligand>
        <name>Zn(2+)</name>
        <dbReference type="ChEBI" id="CHEBI:29105"/>
    </ligand>
</feature>
<feature type="domain" description="Galactose-1-phosphate uridyl transferase N-terminal" evidence="18">
    <location>
        <begin position="6"/>
        <end position="204"/>
    </location>
</feature>
<dbReference type="STRING" id="90262.A0A1X2I1S1"/>
<feature type="binding site" evidence="14">
    <location>
        <position position="52"/>
    </location>
    <ligand>
        <name>Zn(2+)</name>
        <dbReference type="ChEBI" id="CHEBI:29105"/>
    </ligand>
</feature>
<evidence type="ECO:0000256" key="9">
    <source>
        <dbReference type="ARBA" id="ARBA00022833"/>
    </source>
</evidence>
<proteinExistence type="inferred from homology"/>
<evidence type="ECO:0000259" key="18">
    <source>
        <dbReference type="Pfam" id="PF01087"/>
    </source>
</evidence>
<dbReference type="AlphaFoldDB" id="A0A1X2I1S1"/>
<dbReference type="PIRSF" id="PIRSF000808">
    <property type="entry name" value="GalT"/>
    <property type="match status" value="1"/>
</dbReference>
<organism evidence="20 21">
    <name type="scientific">Absidia repens</name>
    <dbReference type="NCBI Taxonomy" id="90262"/>
    <lineage>
        <taxon>Eukaryota</taxon>
        <taxon>Fungi</taxon>
        <taxon>Fungi incertae sedis</taxon>
        <taxon>Mucoromycota</taxon>
        <taxon>Mucoromycotina</taxon>
        <taxon>Mucoromycetes</taxon>
        <taxon>Mucorales</taxon>
        <taxon>Cunninghamellaceae</taxon>
        <taxon>Absidia</taxon>
    </lineage>
</organism>
<feature type="binding site" description="in other chain" evidence="13">
    <location>
        <begin position="77"/>
        <end position="78"/>
    </location>
    <ligand>
        <name>UDP-alpha-D-glucose</name>
        <dbReference type="ChEBI" id="CHEBI:58885"/>
        <note>ligand shared between dimeric partners</note>
    </ligand>
</feature>
<protein>
    <recommendedName>
        <fullName evidence="5 16">Galactose-1-phosphate uridylyltransferase</fullName>
        <ecNumber evidence="4 16">2.7.7.12</ecNumber>
    </recommendedName>
</protein>
<comment type="cofactor">
    <cofactor evidence="15">
        <name>Fe cation</name>
        <dbReference type="ChEBI" id="CHEBI:24875"/>
    </cofactor>
    <text evidence="15">Binds 1 Fe cation per subunit.</text>
</comment>
<feature type="binding site" description="in other chain" evidence="13">
    <location>
        <position position="196"/>
    </location>
    <ligand>
        <name>UDP-alpha-D-glucose</name>
        <dbReference type="ChEBI" id="CHEBI:58885"/>
        <note>ligand shared between dimeric partners</note>
    </ligand>
</feature>
<keyword evidence="7 16" id="KW-0548">Nucleotidyltransferase</keyword>
<feature type="binding site" description="in other chain" evidence="13">
    <location>
        <position position="360"/>
    </location>
    <ligand>
        <name>UDP-alpha-D-glucose</name>
        <dbReference type="ChEBI" id="CHEBI:58885"/>
        <note>ligand shared between dimeric partners</note>
    </ligand>
</feature>
<feature type="binding site" evidence="15">
    <location>
        <position position="335"/>
    </location>
    <ligand>
        <name>Fe cation</name>
        <dbReference type="ChEBI" id="CHEBI:24875"/>
    </ligand>
</feature>
<comment type="cofactor">
    <cofactor evidence="14">
        <name>Zn(2+)</name>
        <dbReference type="ChEBI" id="CHEBI:29105"/>
    </cofactor>
    <text evidence="14">Binds 1 zinc ion per subunit.</text>
</comment>
<feature type="binding site" description="in other chain" evidence="13">
    <location>
        <position position="61"/>
    </location>
    <ligand>
        <name>UDP-alpha-D-glucose</name>
        <dbReference type="ChEBI" id="CHEBI:58885"/>
        <note>ligand shared between dimeric partners</note>
    </ligand>
</feature>
<evidence type="ECO:0000259" key="19">
    <source>
        <dbReference type="Pfam" id="PF02744"/>
    </source>
</evidence>
<evidence type="ECO:0000256" key="5">
    <source>
        <dbReference type="ARBA" id="ARBA00016340"/>
    </source>
</evidence>
<dbReference type="Pfam" id="PF02744">
    <property type="entry name" value="GalP_UDP_tr_C"/>
    <property type="match status" value="1"/>
</dbReference>
<evidence type="ECO:0000256" key="14">
    <source>
        <dbReference type="PIRSR" id="PIRSR000808-3"/>
    </source>
</evidence>
<evidence type="ECO:0000313" key="21">
    <source>
        <dbReference type="Proteomes" id="UP000193560"/>
    </source>
</evidence>
<evidence type="ECO:0000256" key="13">
    <source>
        <dbReference type="PIRSR" id="PIRSR000808-2"/>
    </source>
</evidence>